<gene>
    <name evidence="1" type="ORF">ACFP7A_06360</name>
</gene>
<reference evidence="2" key="1">
    <citation type="journal article" date="2019" name="Int. J. Syst. Evol. Microbiol.">
        <title>The Global Catalogue of Microorganisms (GCM) 10K type strain sequencing project: providing services to taxonomists for standard genome sequencing and annotation.</title>
        <authorList>
            <consortium name="The Broad Institute Genomics Platform"/>
            <consortium name="The Broad Institute Genome Sequencing Center for Infectious Disease"/>
            <person name="Wu L."/>
            <person name="Ma J."/>
        </authorList>
    </citation>
    <scope>NUCLEOTIDE SEQUENCE [LARGE SCALE GENOMIC DNA]</scope>
    <source>
        <strain evidence="2">CCUG 42001</strain>
    </source>
</reference>
<comment type="caution">
    <text evidence="1">The sequence shown here is derived from an EMBL/GenBank/DDBJ whole genome shotgun (WGS) entry which is preliminary data.</text>
</comment>
<proteinExistence type="predicted"/>
<sequence>MKEVRALPKDEREQVIKWPNSFYDRGLKKGKAEGKAEGKTEGKAEAQREMALRMLQKKMELHTISELTGLTVEQIIKLRT</sequence>
<name>A0ABW1WGF8_9BACL</name>
<keyword evidence="2" id="KW-1185">Reference proteome</keyword>
<dbReference type="RefSeq" id="WP_253053591.1">
    <property type="nucleotide sequence ID" value="NZ_JAMXWN010000004.1"/>
</dbReference>
<evidence type="ECO:0000313" key="1">
    <source>
        <dbReference type="EMBL" id="MFC6386215.1"/>
    </source>
</evidence>
<dbReference type="EMBL" id="JBHSTQ010000005">
    <property type="protein sequence ID" value="MFC6386215.1"/>
    <property type="molecule type" value="Genomic_DNA"/>
</dbReference>
<dbReference type="Proteomes" id="UP001596267">
    <property type="component" value="Unassembled WGS sequence"/>
</dbReference>
<protein>
    <recommendedName>
        <fullName evidence="3">Transposase</fullName>
    </recommendedName>
</protein>
<accession>A0ABW1WGF8</accession>
<evidence type="ECO:0000313" key="2">
    <source>
        <dbReference type="Proteomes" id="UP001596267"/>
    </source>
</evidence>
<organism evidence="1 2">
    <name type="scientific">Sporolactobacillus kofuensis</name>
    <dbReference type="NCBI Taxonomy" id="269672"/>
    <lineage>
        <taxon>Bacteria</taxon>
        <taxon>Bacillati</taxon>
        <taxon>Bacillota</taxon>
        <taxon>Bacilli</taxon>
        <taxon>Bacillales</taxon>
        <taxon>Sporolactobacillaceae</taxon>
        <taxon>Sporolactobacillus</taxon>
    </lineage>
</organism>
<evidence type="ECO:0008006" key="3">
    <source>
        <dbReference type="Google" id="ProtNLM"/>
    </source>
</evidence>